<dbReference type="InterPro" id="IPR025064">
    <property type="entry name" value="DUF4005"/>
</dbReference>
<dbReference type="PROSITE" id="PS50096">
    <property type="entry name" value="IQ"/>
    <property type="match status" value="1"/>
</dbReference>
<evidence type="ECO:0000256" key="4">
    <source>
        <dbReference type="SAM" id="Coils"/>
    </source>
</evidence>
<comment type="subunit">
    <text evidence="3">Binds to multiple calmodulin (CaM) in the presence of Ca(2+) and CaM-like proteins.</text>
</comment>
<accession>A0A8D9I5R9</accession>
<evidence type="ECO:0000259" key="6">
    <source>
        <dbReference type="Pfam" id="PF13178"/>
    </source>
</evidence>
<evidence type="ECO:0000313" key="7">
    <source>
        <dbReference type="EMBL" id="CAG7912136.1"/>
    </source>
</evidence>
<dbReference type="InterPro" id="IPR000048">
    <property type="entry name" value="IQ_motif_EF-hand-BS"/>
</dbReference>
<dbReference type="SMART" id="SM00015">
    <property type="entry name" value="IQ"/>
    <property type="match status" value="1"/>
</dbReference>
<dbReference type="PANTHER" id="PTHR32295:SF205">
    <property type="entry name" value="DUF4005 DOMAIN-CONTAINING PROTEIN"/>
    <property type="match status" value="1"/>
</dbReference>
<dbReference type="Gramene" id="A10p33820.2_BraZ1">
    <property type="protein sequence ID" value="A10p33820.2_BraZ1.CDS"/>
    <property type="gene ID" value="A10g33820.2_BraZ1"/>
</dbReference>
<comment type="similarity">
    <text evidence="2">Belongs to the IQD family.</text>
</comment>
<evidence type="ECO:0000313" key="8">
    <source>
        <dbReference type="Proteomes" id="UP000694005"/>
    </source>
</evidence>
<proteinExistence type="inferred from homology"/>
<keyword evidence="1" id="KW-0112">Calmodulin-binding</keyword>
<protein>
    <recommendedName>
        <fullName evidence="6">DUF4005 domain-containing protein</fullName>
    </recommendedName>
</protein>
<keyword evidence="4" id="KW-0175">Coiled coil</keyword>
<dbReference type="EMBL" id="LS974626">
    <property type="protein sequence ID" value="CAG7912136.1"/>
    <property type="molecule type" value="Genomic_DNA"/>
</dbReference>
<sequence length="743" mass="83142">MSAAQEDLLLTTRHQMLMENHESLKQDYASLEQRFKLVEDLNAMMKPRLQNQSQSKELRLLKDLERERKEKEEFKKMVEVLEATNSELMLKNEELLTALEKQEDEEKRQEEKFDELARICDELEKECLHLKSLYDDPKRLNGGQGKSNVGLEDDVFVVGESHNAVKNNNNNTVADAIVLSDESDAESDRPTRESNVNTPLRGVIKQEEEESSNGVNSSQDEEEKEGETRDGMSLDENETTKLVASDEMELRISQILDKIESFTQTPYRLLAPVSSQSSALEVVGLSRDFCCEDFWSSSSSYRSGVAVYRRIKTEDGEGMGKAKWFSSVKKAFSPDSKKSKKHKSPESPNGVRQSPPPPPLEVRVAEVVTERNIDLSPVNATTTDVLVVPSSSSPPPPPEVVVRPRARFAGKSNEEAAAILIQTVFRGYLAKRAIRAMRGLVRLKTLMEGSAVKRQAANTLKCMQTLSRVQSQIRARRIRMSEENQARQKQLLQKHAKELAGLKNGDNWNDSIQSKEKVEANLLSKYEATMRRERALAYAYTHQQNWKNNSKSGNPMFMDPSNPTWGWSWLERWMAGPGRPLEEPNNNLTQPTTPSSARGGTTPRNKNKNKNSFFSPPTPSRLNQSFRKSKEDDDAKSTISVLSERNRRHSIGGSSVKDDESLAGSQALPSYMVTTKSARARLKPQSPLSGGTITQENDGVADKASAKKRLSYTNSPALPKPRRFSAPPKVESVDVAVTNGGGS</sequence>
<dbReference type="Pfam" id="PF00612">
    <property type="entry name" value="IQ"/>
    <property type="match status" value="1"/>
</dbReference>
<reference evidence="7 8" key="1">
    <citation type="submission" date="2021-07" db="EMBL/GenBank/DDBJ databases">
        <authorList>
            <consortium name="Genoscope - CEA"/>
            <person name="William W."/>
        </authorList>
    </citation>
    <scope>NUCLEOTIDE SEQUENCE [LARGE SCALE GENOMIC DNA]</scope>
</reference>
<dbReference type="AlphaFoldDB" id="A0A8D9I5R9"/>
<feature type="compositionally biased region" description="Polar residues" evidence="5">
    <location>
        <begin position="584"/>
        <end position="604"/>
    </location>
</feature>
<feature type="compositionally biased region" description="Polar residues" evidence="5">
    <location>
        <begin position="612"/>
        <end position="626"/>
    </location>
</feature>
<organism evidence="7 8">
    <name type="scientific">Brassica campestris</name>
    <name type="common">Field mustard</name>
    <dbReference type="NCBI Taxonomy" id="3711"/>
    <lineage>
        <taxon>Eukaryota</taxon>
        <taxon>Viridiplantae</taxon>
        <taxon>Streptophyta</taxon>
        <taxon>Embryophyta</taxon>
        <taxon>Tracheophyta</taxon>
        <taxon>Spermatophyta</taxon>
        <taxon>Magnoliopsida</taxon>
        <taxon>eudicotyledons</taxon>
        <taxon>Gunneridae</taxon>
        <taxon>Pentapetalae</taxon>
        <taxon>rosids</taxon>
        <taxon>malvids</taxon>
        <taxon>Brassicales</taxon>
        <taxon>Brassicaceae</taxon>
        <taxon>Brassiceae</taxon>
        <taxon>Brassica</taxon>
    </lineage>
</organism>
<evidence type="ECO:0000256" key="1">
    <source>
        <dbReference type="ARBA" id="ARBA00022860"/>
    </source>
</evidence>
<feature type="compositionally biased region" description="Polar residues" evidence="5">
    <location>
        <begin position="686"/>
        <end position="697"/>
    </location>
</feature>
<evidence type="ECO:0000256" key="3">
    <source>
        <dbReference type="ARBA" id="ARBA00024378"/>
    </source>
</evidence>
<feature type="region of interest" description="Disordered" evidence="5">
    <location>
        <begin position="676"/>
        <end position="743"/>
    </location>
</feature>
<evidence type="ECO:0000256" key="2">
    <source>
        <dbReference type="ARBA" id="ARBA00024341"/>
    </source>
</evidence>
<feature type="region of interest" description="Disordered" evidence="5">
    <location>
        <begin position="181"/>
        <end position="242"/>
    </location>
</feature>
<dbReference type="GO" id="GO:0005516">
    <property type="term" value="F:calmodulin binding"/>
    <property type="evidence" value="ECO:0007669"/>
    <property type="project" value="UniProtKB-KW"/>
</dbReference>
<feature type="region of interest" description="Disordered" evidence="5">
    <location>
        <begin position="576"/>
        <end position="663"/>
    </location>
</feature>
<gene>
    <name evidence="7" type="ORF">BRAPAZ1V2_A10P33820.2</name>
</gene>
<feature type="coiled-coil region" evidence="4">
    <location>
        <begin position="14"/>
        <end position="126"/>
    </location>
</feature>
<feature type="domain" description="DUF4005" evidence="6">
    <location>
        <begin position="644"/>
        <end position="715"/>
    </location>
</feature>
<dbReference type="PANTHER" id="PTHR32295">
    <property type="entry name" value="IQ-DOMAIN 5-RELATED"/>
    <property type="match status" value="1"/>
</dbReference>
<feature type="region of interest" description="Disordered" evidence="5">
    <location>
        <begin position="333"/>
        <end position="360"/>
    </location>
</feature>
<name>A0A8D9I5R9_BRACM</name>
<evidence type="ECO:0000256" key="5">
    <source>
        <dbReference type="SAM" id="MobiDB-lite"/>
    </source>
</evidence>
<dbReference type="Pfam" id="PF13178">
    <property type="entry name" value="DUF4005"/>
    <property type="match status" value="1"/>
</dbReference>
<dbReference type="Proteomes" id="UP000694005">
    <property type="component" value="Chromosome A10"/>
</dbReference>